<dbReference type="AlphaFoldDB" id="A0A8H2M709"/>
<accession>A0A8H2M709</accession>
<proteinExistence type="predicted"/>
<keyword evidence="2" id="KW-1185">Reference proteome</keyword>
<gene>
    <name evidence="1" type="ORF">NCTC13150_00506</name>
</gene>
<reference evidence="1 2" key="1">
    <citation type="submission" date="2019-02" db="EMBL/GenBank/DDBJ databases">
        <authorList>
            <consortium name="Pathogen Informatics"/>
        </authorList>
    </citation>
    <scope>NUCLEOTIDE SEQUENCE [LARGE SCALE GENOMIC DNA]</scope>
    <source>
        <strain evidence="1 2">3012STDY7089603</strain>
    </source>
</reference>
<dbReference type="Proteomes" id="UP000377798">
    <property type="component" value="Unassembled WGS sequence"/>
</dbReference>
<dbReference type="RefSeq" id="WP_131748462.1">
    <property type="nucleotide sequence ID" value="NZ_CAACYI010000001.1"/>
</dbReference>
<comment type="caution">
    <text evidence="1">The sequence shown here is derived from an EMBL/GenBank/DDBJ whole genome shotgun (WGS) entry which is preliminary data.</text>
</comment>
<dbReference type="EMBL" id="CAACYI010000001">
    <property type="protein sequence ID" value="VFB15996.1"/>
    <property type="molecule type" value="Genomic_DNA"/>
</dbReference>
<evidence type="ECO:0000313" key="1">
    <source>
        <dbReference type="EMBL" id="VFB15996.1"/>
    </source>
</evidence>
<name>A0A8H2M709_9FIRM</name>
<sequence length="106" mass="12628">MEKGYKNKFTDPQTLKKIAEIEGSGAFLVARQVILRQPLRGRIRMCAPGEEYAQFRKKRETRKQDQSYDLGLAGIKPCRFFYWSSIWKNSWQIGRELMIFLFVFRE</sequence>
<evidence type="ECO:0000313" key="2">
    <source>
        <dbReference type="Proteomes" id="UP000377798"/>
    </source>
</evidence>
<protein>
    <submittedName>
        <fullName evidence="1">Uncharacterized protein</fullName>
    </submittedName>
</protein>
<organism evidence="1 2">
    <name type="scientific">Urinicoccus massiliensis</name>
    <dbReference type="NCBI Taxonomy" id="1723382"/>
    <lineage>
        <taxon>Bacteria</taxon>
        <taxon>Bacillati</taxon>
        <taxon>Bacillota</taxon>
        <taxon>Tissierellia</taxon>
        <taxon>Tissierellales</taxon>
        <taxon>Peptoniphilaceae</taxon>
        <taxon>Urinicoccus</taxon>
    </lineage>
</organism>